<sequence length="62" mass="7257">MLVIDPEDNTFSFPVLKHIQETPALVHIIQSVSVCYEQYFSAEVAHIALEERGKSWHRFERN</sequence>
<protein>
    <submittedName>
        <fullName evidence="1">Uncharacterized protein</fullName>
    </submittedName>
</protein>
<organism evidence="1 2">
    <name type="scientific">Aspergillus minisclerotigenes</name>
    <dbReference type="NCBI Taxonomy" id="656917"/>
    <lineage>
        <taxon>Eukaryota</taxon>
        <taxon>Fungi</taxon>
        <taxon>Dikarya</taxon>
        <taxon>Ascomycota</taxon>
        <taxon>Pezizomycotina</taxon>
        <taxon>Eurotiomycetes</taxon>
        <taxon>Eurotiomycetidae</taxon>
        <taxon>Eurotiales</taxon>
        <taxon>Aspergillaceae</taxon>
        <taxon>Aspergillus</taxon>
        <taxon>Aspergillus subgen. Circumdati</taxon>
    </lineage>
</organism>
<name>A0A5N6JDK8_9EURO</name>
<dbReference type="Proteomes" id="UP000326289">
    <property type="component" value="Unassembled WGS sequence"/>
</dbReference>
<dbReference type="EMBL" id="ML732774">
    <property type="protein sequence ID" value="KAB8276952.1"/>
    <property type="molecule type" value="Genomic_DNA"/>
</dbReference>
<evidence type="ECO:0000313" key="1">
    <source>
        <dbReference type="EMBL" id="KAB8276952.1"/>
    </source>
</evidence>
<accession>A0A5N6JDK8</accession>
<gene>
    <name evidence="1" type="ORF">BDV30DRAFT_16634</name>
</gene>
<reference evidence="1 2" key="1">
    <citation type="submission" date="2019-04" db="EMBL/GenBank/DDBJ databases">
        <title>Fungal friends and foes A comparative genomics study of 23 Aspergillus species from section Flavi.</title>
        <authorList>
            <consortium name="DOE Joint Genome Institute"/>
            <person name="Kjaerbolling I."/>
            <person name="Vesth T.C."/>
            <person name="Frisvad J.C."/>
            <person name="Nybo J.L."/>
            <person name="Theobald S."/>
            <person name="Kildgaard S."/>
            <person name="Petersen T.I."/>
            <person name="Kuo A."/>
            <person name="Sato A."/>
            <person name="Lyhne E.K."/>
            <person name="Kogle M.E."/>
            <person name="Wiebenga A."/>
            <person name="Kun R.S."/>
            <person name="Lubbers R.J."/>
            <person name="Makela M.R."/>
            <person name="Barry K."/>
            <person name="Chovatia M."/>
            <person name="Clum A."/>
            <person name="Daum C."/>
            <person name="Haridas S."/>
            <person name="He G."/>
            <person name="LaButti K."/>
            <person name="Lipzen A."/>
            <person name="Mondo S."/>
            <person name="Pangilinan J."/>
            <person name="Riley R."/>
            <person name="Salamov A."/>
            <person name="Simmons B.A."/>
            <person name="Magnuson J.K."/>
            <person name="Henrissat B."/>
            <person name="Mortensen U.H."/>
            <person name="Larsen T.O."/>
            <person name="De vries R.P."/>
            <person name="Grigoriev I.V."/>
            <person name="Machida M."/>
            <person name="Baker S.E."/>
            <person name="Andersen M.R."/>
        </authorList>
    </citation>
    <scope>NUCLEOTIDE SEQUENCE [LARGE SCALE GENOMIC DNA]</scope>
    <source>
        <strain evidence="1 2">CBS 117635</strain>
    </source>
</reference>
<proteinExistence type="predicted"/>
<keyword evidence="2" id="KW-1185">Reference proteome</keyword>
<evidence type="ECO:0000313" key="2">
    <source>
        <dbReference type="Proteomes" id="UP000326289"/>
    </source>
</evidence>
<dbReference type="AlphaFoldDB" id="A0A5N6JDK8"/>